<keyword evidence="6" id="KW-1185">Reference proteome</keyword>
<organism evidence="3 5">
    <name type="scientific">Komagataeibacter nataicola</name>
    <dbReference type="NCBI Taxonomy" id="265960"/>
    <lineage>
        <taxon>Bacteria</taxon>
        <taxon>Pseudomonadati</taxon>
        <taxon>Pseudomonadota</taxon>
        <taxon>Alphaproteobacteria</taxon>
        <taxon>Acetobacterales</taxon>
        <taxon>Acetobacteraceae</taxon>
        <taxon>Komagataeibacter</taxon>
    </lineage>
</organism>
<evidence type="ECO:0000256" key="2">
    <source>
        <dbReference type="SAM" id="Phobius"/>
    </source>
</evidence>
<accession>A0A9N7H3T5</accession>
<proteinExistence type="predicted"/>
<dbReference type="KEGG" id="kna:B0W47_16715"/>
<dbReference type="EMBL" id="CP019876">
    <property type="protein sequence ID" value="AQU89223.1"/>
    <property type="molecule type" value="Genomic_DNA"/>
</dbReference>
<evidence type="ECO:0000313" key="4">
    <source>
        <dbReference type="EMBL" id="PYD66262.1"/>
    </source>
</evidence>
<sequence length="237" mass="24730">MTDIKNDDGVTAVEYAIMILLIAVVLISVIALTGGNLESVYCKIAGSLVNEPVSCSAPSSSSSSGSGSVSSGSGSDSDTSEETELQKQLYAVLNKISGAERAYTGVDELNVINLASKIAQDEGYSGDVAISGLYEDDGTPINSLSEYQAYMSNYGNQLKSEYGSTIANDMLTPSNGDSQSSTLADGLSATDYTNLAKNSPQVKTGANQQFTFSPGDGSTITMNWTPGHEGYNVYTPN</sequence>
<evidence type="ECO:0008006" key="7">
    <source>
        <dbReference type="Google" id="ProtNLM"/>
    </source>
</evidence>
<dbReference type="Proteomes" id="UP000247512">
    <property type="component" value="Unassembled WGS sequence"/>
</dbReference>
<evidence type="ECO:0000256" key="1">
    <source>
        <dbReference type="SAM" id="MobiDB-lite"/>
    </source>
</evidence>
<feature type="region of interest" description="Disordered" evidence="1">
    <location>
        <begin position="56"/>
        <end position="83"/>
    </location>
</feature>
<name>A0A9N7H3T5_9PROT</name>
<dbReference type="AlphaFoldDB" id="A0A9N7H3T5"/>
<gene>
    <name evidence="3" type="ORF">B0W47_16715</name>
    <name evidence="4" type="ORF">CDI09_08935</name>
</gene>
<feature type="compositionally biased region" description="Low complexity" evidence="1">
    <location>
        <begin position="56"/>
        <end position="77"/>
    </location>
</feature>
<geneLocation type="plasmid" evidence="3">
    <name>pKNA01</name>
</geneLocation>
<dbReference type="RefSeq" id="WP_078528376.1">
    <property type="nucleotide sequence ID" value="NZ_CP019876.1"/>
</dbReference>
<protein>
    <recommendedName>
        <fullName evidence="7">Pilus assembly protein</fullName>
    </recommendedName>
</protein>
<reference evidence="4 6" key="2">
    <citation type="submission" date="2017-06" db="EMBL/GenBank/DDBJ databases">
        <title>A draft genome sequence of Komagataeibacter nataicola LMG 1536.</title>
        <authorList>
            <person name="Skraban J."/>
            <person name="Cleenwerck I."/>
            <person name="Vandamme P."/>
            <person name="Trcek J."/>
        </authorList>
    </citation>
    <scope>NUCLEOTIDE SEQUENCE [LARGE SCALE GENOMIC DNA]</scope>
    <source>
        <strain evidence="4 6">LMG 1536</strain>
    </source>
</reference>
<evidence type="ECO:0000313" key="5">
    <source>
        <dbReference type="Proteomes" id="UP000189683"/>
    </source>
</evidence>
<evidence type="ECO:0000313" key="3">
    <source>
        <dbReference type="EMBL" id="AQU89223.1"/>
    </source>
</evidence>
<feature type="transmembrane region" description="Helical" evidence="2">
    <location>
        <begin position="12"/>
        <end position="32"/>
    </location>
</feature>
<evidence type="ECO:0000313" key="6">
    <source>
        <dbReference type="Proteomes" id="UP000247512"/>
    </source>
</evidence>
<dbReference type="EMBL" id="NIRT01000013">
    <property type="protein sequence ID" value="PYD66262.1"/>
    <property type="molecule type" value="Genomic_DNA"/>
</dbReference>
<dbReference type="Proteomes" id="UP000189683">
    <property type="component" value="Plasmid pKNA01"/>
</dbReference>
<geneLocation type="plasmid" evidence="5">
    <name>pkna01</name>
</geneLocation>
<keyword evidence="2" id="KW-1133">Transmembrane helix</keyword>
<keyword evidence="2" id="KW-0472">Membrane</keyword>
<keyword evidence="3" id="KW-0614">Plasmid</keyword>
<keyword evidence="2" id="KW-0812">Transmembrane</keyword>
<reference evidence="3 5" key="1">
    <citation type="submission" date="2017-02" db="EMBL/GenBank/DDBJ databases">
        <title>zhang.</title>
        <authorList>
            <person name="Zhang H."/>
        </authorList>
    </citation>
    <scope>NUCLEOTIDE SEQUENCE [LARGE SCALE GENOMIC DNA]</scope>
    <source>
        <strain evidence="3 5">RZS01</strain>
        <plasmid evidence="3">pKNA01</plasmid>
        <plasmid evidence="5">pkna01</plasmid>
    </source>
</reference>